<gene>
    <name evidence="1" type="ORF">KK097_10310</name>
</gene>
<name>A0ABS5VFD8_9MICO</name>
<evidence type="ECO:0000313" key="1">
    <source>
        <dbReference type="EMBL" id="MBT1588205.1"/>
    </source>
</evidence>
<evidence type="ECO:0008006" key="3">
    <source>
        <dbReference type="Google" id="ProtNLM"/>
    </source>
</evidence>
<organism evidence="1 2">
    <name type="scientific">Curtobacterium aurantiacum</name>
    <dbReference type="NCBI Taxonomy" id="3236919"/>
    <lineage>
        <taxon>Bacteria</taxon>
        <taxon>Bacillati</taxon>
        <taxon>Actinomycetota</taxon>
        <taxon>Actinomycetes</taxon>
        <taxon>Micrococcales</taxon>
        <taxon>Microbacteriaceae</taxon>
        <taxon>Curtobacterium</taxon>
    </lineage>
</organism>
<proteinExistence type="predicted"/>
<dbReference type="EMBL" id="JAHEWS010000014">
    <property type="protein sequence ID" value="MBT1588205.1"/>
    <property type="molecule type" value="Genomic_DNA"/>
</dbReference>
<accession>A0ABS5VFD8</accession>
<dbReference type="RefSeq" id="WP_214544648.1">
    <property type="nucleotide sequence ID" value="NZ_JAHEWS010000014.1"/>
</dbReference>
<reference evidence="1 2" key="1">
    <citation type="submission" date="2021-05" db="EMBL/GenBank/DDBJ databases">
        <title>Whole genome sequence of Curtobacterium flaccumfaciens pv. flaccumfaciens strain CFBP 8819.</title>
        <authorList>
            <person name="Osdaghi E."/>
            <person name="Taghouti G."/>
            <person name="Portier P."/>
            <person name="Fazliarab A."/>
            <person name="Taghavi S.M."/>
            <person name="Briand M."/>
            <person name="Le-Saux M."/>
            <person name="Jacques M.-A."/>
        </authorList>
    </citation>
    <scope>NUCLEOTIDE SEQUENCE [LARGE SCALE GENOMIC DNA]</scope>
    <source>
        <strain evidence="1 2">CFBP 8819</strain>
    </source>
</reference>
<sequence length="321" mass="35020">MDDRARTIPLIRTTGKPSAERRSLQRRVRRGELIAVRPGVLVSPSSVVGLRPEDHLLLLVRATAPMIHAPRAFARSAAAAVHGLPFVHAPPTKVDVVDPRRERADTSAHLRLHPGPLVRSPTTARRWAGLPATTPADIDGAPVTSLARTLVDIAGTSTLEFALPMIDQALHDRHLLPEVLLDELATTAPAGHDKAGIAVGMGSTLSGSPAESVCRVRFRELGVPDPVQQHVFARAGASTAVVDFWFPDQGVVVEVDGRAKYEDPVLLDGRSTADVHWREKRREDFIRSFPEVRVVVRLSWADLMQPDRVRAALRRAGVPCR</sequence>
<keyword evidence="2" id="KW-1185">Reference proteome</keyword>
<dbReference type="Proteomes" id="UP001519641">
    <property type="component" value="Unassembled WGS sequence"/>
</dbReference>
<evidence type="ECO:0000313" key="2">
    <source>
        <dbReference type="Proteomes" id="UP001519641"/>
    </source>
</evidence>
<comment type="caution">
    <text evidence="1">The sequence shown here is derived from an EMBL/GenBank/DDBJ whole genome shotgun (WGS) entry which is preliminary data.</text>
</comment>
<protein>
    <recommendedName>
        <fullName evidence="3">DUF559 domain-containing protein</fullName>
    </recommendedName>
</protein>